<gene>
    <name evidence="5" type="ORF">HDA32_003159</name>
</gene>
<comment type="caution">
    <text evidence="5">The sequence shown here is derived from an EMBL/GenBank/DDBJ whole genome shotgun (WGS) entry which is preliminary data.</text>
</comment>
<feature type="region of interest" description="Disordered" evidence="4">
    <location>
        <begin position="166"/>
        <end position="189"/>
    </location>
</feature>
<evidence type="ECO:0000256" key="3">
    <source>
        <dbReference type="RuleBase" id="RU003560"/>
    </source>
</evidence>
<sequence>MNRLSIESSLKKFTAKFAESAAMTREAREVIPGGYSRNSFNFGPHAVFVEQGDGAHIETVDGHRLLDLNNNFTVNVLGHGHPAITRALIDTIPSGISFGNPGPPEADLARILIERIPSVEKVQFSCSATESCMSAIRIARAYTGKTKIAKLEGGYHGFSDILQISSHTQPDQDGGTDTDPKAVADSGGIPTATLDDVVVLGQNDRDGAERILRTHAGDLACLILELQSGSGGLVTLEQEFVEQLRSLTKELDIVLVFDETISLRAGYHGLQGVYGVVPDLTVMGKIIGGGMPLGAVGGSADVMDVLETGKVSISGTHHGHKLALAAGTACMRTLDHAAFEKLNSQSARVISELNEWSEARKSPLLLYGQGFSHMAYSYMKAPDLKVRNHRDYWHNVDSEKTQILSLELAIRGFFPVHRGELSLSLPMADDDISSFIETLKEIVEDLES</sequence>
<keyword evidence="5" id="KW-0413">Isomerase</keyword>
<dbReference type="Gene3D" id="3.90.1150.10">
    <property type="entry name" value="Aspartate Aminotransferase, domain 1"/>
    <property type="match status" value="1"/>
</dbReference>
<evidence type="ECO:0000313" key="5">
    <source>
        <dbReference type="EMBL" id="NYE48039.1"/>
    </source>
</evidence>
<dbReference type="InterPro" id="IPR015424">
    <property type="entry name" value="PyrdxlP-dep_Trfase"/>
</dbReference>
<comment type="similarity">
    <text evidence="3">Belongs to the class-III pyridoxal-phosphate-dependent aminotransferase family.</text>
</comment>
<dbReference type="Pfam" id="PF00202">
    <property type="entry name" value="Aminotran_3"/>
    <property type="match status" value="1"/>
</dbReference>
<name>A0A852TVI9_9ACTN</name>
<evidence type="ECO:0000313" key="6">
    <source>
        <dbReference type="Proteomes" id="UP000589036"/>
    </source>
</evidence>
<keyword evidence="2 3" id="KW-0663">Pyridoxal phosphate</keyword>
<dbReference type="GO" id="GO:0008483">
    <property type="term" value="F:transaminase activity"/>
    <property type="evidence" value="ECO:0007669"/>
    <property type="project" value="InterPro"/>
</dbReference>
<dbReference type="InterPro" id="IPR015422">
    <property type="entry name" value="PyrdxlP-dep_Trfase_small"/>
</dbReference>
<dbReference type="GO" id="GO:0042286">
    <property type="term" value="F:glutamate-1-semialdehyde 2,1-aminomutase activity"/>
    <property type="evidence" value="ECO:0007669"/>
    <property type="project" value="UniProtKB-EC"/>
</dbReference>
<dbReference type="Proteomes" id="UP000589036">
    <property type="component" value="Unassembled WGS sequence"/>
</dbReference>
<accession>A0A852TVI9</accession>
<dbReference type="SUPFAM" id="SSF53383">
    <property type="entry name" value="PLP-dependent transferases"/>
    <property type="match status" value="1"/>
</dbReference>
<dbReference type="InterPro" id="IPR015421">
    <property type="entry name" value="PyrdxlP-dep_Trfase_major"/>
</dbReference>
<evidence type="ECO:0000256" key="1">
    <source>
        <dbReference type="ARBA" id="ARBA00001933"/>
    </source>
</evidence>
<evidence type="ECO:0000256" key="2">
    <source>
        <dbReference type="ARBA" id="ARBA00022898"/>
    </source>
</evidence>
<dbReference type="PANTHER" id="PTHR43713:SF3">
    <property type="entry name" value="GLUTAMATE-1-SEMIALDEHYDE 2,1-AMINOMUTASE 1, CHLOROPLASTIC-RELATED"/>
    <property type="match status" value="1"/>
</dbReference>
<keyword evidence="6" id="KW-1185">Reference proteome</keyword>
<reference evidence="5 6" key="1">
    <citation type="submission" date="2020-07" db="EMBL/GenBank/DDBJ databases">
        <title>Sequencing the genomes of 1000 actinobacteria strains.</title>
        <authorList>
            <person name="Klenk H.-P."/>
        </authorList>
    </citation>
    <scope>NUCLEOTIDE SEQUENCE [LARGE SCALE GENOMIC DNA]</scope>
    <source>
        <strain evidence="5 6">CXB654</strain>
    </source>
</reference>
<comment type="cofactor">
    <cofactor evidence="1">
        <name>pyridoxal 5'-phosphate</name>
        <dbReference type="ChEBI" id="CHEBI:597326"/>
    </cofactor>
</comment>
<dbReference type="Gene3D" id="3.40.640.10">
    <property type="entry name" value="Type I PLP-dependent aspartate aminotransferase-like (Major domain)"/>
    <property type="match status" value="1"/>
</dbReference>
<dbReference type="EMBL" id="JACCCC010000001">
    <property type="protein sequence ID" value="NYE48039.1"/>
    <property type="molecule type" value="Genomic_DNA"/>
</dbReference>
<organism evidence="5 6">
    <name type="scientific">Spinactinospora alkalitolerans</name>
    <dbReference type="NCBI Taxonomy" id="687207"/>
    <lineage>
        <taxon>Bacteria</taxon>
        <taxon>Bacillati</taxon>
        <taxon>Actinomycetota</taxon>
        <taxon>Actinomycetes</taxon>
        <taxon>Streptosporangiales</taxon>
        <taxon>Nocardiopsidaceae</taxon>
        <taxon>Spinactinospora</taxon>
    </lineage>
</organism>
<dbReference type="EC" id="5.4.3.8" evidence="5"/>
<evidence type="ECO:0000256" key="4">
    <source>
        <dbReference type="SAM" id="MobiDB-lite"/>
    </source>
</evidence>
<protein>
    <submittedName>
        <fullName evidence="5">Glutamate-1-semialdehyde 2,1-aminomutase</fullName>
        <ecNumber evidence="5">5.4.3.8</ecNumber>
    </submittedName>
</protein>
<dbReference type="RefSeq" id="WP_179643896.1">
    <property type="nucleotide sequence ID" value="NZ_BAAAYY010000016.1"/>
</dbReference>
<dbReference type="PANTHER" id="PTHR43713">
    <property type="entry name" value="GLUTAMATE-1-SEMIALDEHYDE 2,1-AMINOMUTASE"/>
    <property type="match status" value="1"/>
</dbReference>
<proteinExistence type="inferred from homology"/>
<dbReference type="GO" id="GO:0030170">
    <property type="term" value="F:pyridoxal phosphate binding"/>
    <property type="evidence" value="ECO:0007669"/>
    <property type="project" value="InterPro"/>
</dbReference>
<feature type="compositionally biased region" description="Low complexity" evidence="4">
    <location>
        <begin position="168"/>
        <end position="177"/>
    </location>
</feature>
<dbReference type="AlphaFoldDB" id="A0A852TVI9"/>
<dbReference type="InterPro" id="IPR005814">
    <property type="entry name" value="Aminotrans_3"/>
</dbReference>